<keyword evidence="8" id="KW-1185">Reference proteome</keyword>
<evidence type="ECO:0000313" key="7">
    <source>
        <dbReference type="EMBL" id="SDE61277.1"/>
    </source>
</evidence>
<dbReference type="GO" id="GO:0016020">
    <property type="term" value="C:membrane"/>
    <property type="evidence" value="ECO:0007669"/>
    <property type="project" value="UniProtKB-SubCell"/>
</dbReference>
<dbReference type="AlphaFoldDB" id="A0A1G7ECG5"/>
<evidence type="ECO:0000259" key="6">
    <source>
        <dbReference type="Pfam" id="PF07291"/>
    </source>
</evidence>
<gene>
    <name evidence="7" type="ORF">SAMN04487992_102234</name>
</gene>
<feature type="transmembrane region" description="Helical" evidence="5">
    <location>
        <begin position="78"/>
        <end position="100"/>
    </location>
</feature>
<evidence type="ECO:0000256" key="5">
    <source>
        <dbReference type="SAM" id="Phobius"/>
    </source>
</evidence>
<feature type="transmembrane region" description="Helical" evidence="5">
    <location>
        <begin position="120"/>
        <end position="137"/>
    </location>
</feature>
<evidence type="ECO:0000256" key="1">
    <source>
        <dbReference type="ARBA" id="ARBA00004141"/>
    </source>
</evidence>
<accession>A0A1G7ECG5</accession>
<dbReference type="GO" id="GO:0030416">
    <property type="term" value="P:methylamine metabolic process"/>
    <property type="evidence" value="ECO:0007669"/>
    <property type="project" value="InterPro"/>
</dbReference>
<evidence type="ECO:0000256" key="4">
    <source>
        <dbReference type="ARBA" id="ARBA00023136"/>
    </source>
</evidence>
<keyword evidence="3 5" id="KW-1133">Transmembrane helix</keyword>
<evidence type="ECO:0000256" key="3">
    <source>
        <dbReference type="ARBA" id="ARBA00022989"/>
    </source>
</evidence>
<reference evidence="8" key="1">
    <citation type="submission" date="2016-10" db="EMBL/GenBank/DDBJ databases">
        <authorList>
            <person name="Varghese N."/>
            <person name="Submissions S."/>
        </authorList>
    </citation>
    <scope>NUCLEOTIDE SEQUENCE [LARGE SCALE GENOMIC DNA]</scope>
    <source>
        <strain evidence="8">DSM 24729</strain>
    </source>
</reference>
<dbReference type="Pfam" id="PF07291">
    <property type="entry name" value="MauE"/>
    <property type="match status" value="1"/>
</dbReference>
<feature type="domain" description="Methylamine utilisation protein MauE" evidence="6">
    <location>
        <begin position="10"/>
        <end position="135"/>
    </location>
</feature>
<dbReference type="EMBL" id="FNBD01000002">
    <property type="protein sequence ID" value="SDE61277.1"/>
    <property type="molecule type" value="Genomic_DNA"/>
</dbReference>
<keyword evidence="2 5" id="KW-0812">Transmembrane</keyword>
<proteinExistence type="predicted"/>
<name>A0A1G7ECG5_9FLAO</name>
<dbReference type="RefSeq" id="WP_074537522.1">
    <property type="nucleotide sequence ID" value="NZ_FNBD01000002.1"/>
</dbReference>
<feature type="transmembrane region" description="Helical" evidence="5">
    <location>
        <begin position="12"/>
        <end position="33"/>
    </location>
</feature>
<dbReference type="Proteomes" id="UP000182114">
    <property type="component" value="Unassembled WGS sequence"/>
</dbReference>
<feature type="transmembrane region" description="Helical" evidence="5">
    <location>
        <begin position="53"/>
        <end position="71"/>
    </location>
</feature>
<comment type="subcellular location">
    <subcellularLocation>
        <location evidence="1">Membrane</location>
        <topology evidence="1">Multi-pass membrane protein</topology>
    </subcellularLocation>
</comment>
<protein>
    <recommendedName>
        <fullName evidence="6">Methylamine utilisation protein MauE domain-containing protein</fullName>
    </recommendedName>
</protein>
<keyword evidence="4 5" id="KW-0472">Membrane</keyword>
<dbReference type="InterPro" id="IPR009908">
    <property type="entry name" value="Methylamine_util_MauE"/>
</dbReference>
<sequence length="145" mass="16522">MATPIFRYHIVLKIICFLFLALWVYAATSKLLIYQEFEIQLSKSPFASNYSTLLVWMIPLTEYILAGLFLFPKYILSALYLSFSMMVLFTIYILGVLNFSNAIPCACGGVITTLSWNEHLLFNILFIGLAILGILLFKKQNTIDS</sequence>
<evidence type="ECO:0000313" key="8">
    <source>
        <dbReference type="Proteomes" id="UP000182114"/>
    </source>
</evidence>
<evidence type="ECO:0000256" key="2">
    <source>
        <dbReference type="ARBA" id="ARBA00022692"/>
    </source>
</evidence>
<organism evidence="7 8">
    <name type="scientific">Cellulophaga baltica</name>
    <dbReference type="NCBI Taxonomy" id="76594"/>
    <lineage>
        <taxon>Bacteria</taxon>
        <taxon>Pseudomonadati</taxon>
        <taxon>Bacteroidota</taxon>
        <taxon>Flavobacteriia</taxon>
        <taxon>Flavobacteriales</taxon>
        <taxon>Flavobacteriaceae</taxon>
        <taxon>Cellulophaga</taxon>
    </lineage>
</organism>